<evidence type="ECO:0000256" key="1">
    <source>
        <dbReference type="SAM" id="Coils"/>
    </source>
</evidence>
<organism evidence="2 3">
    <name type="scientific">Dictyostelium firmibasis</name>
    <dbReference type="NCBI Taxonomy" id="79012"/>
    <lineage>
        <taxon>Eukaryota</taxon>
        <taxon>Amoebozoa</taxon>
        <taxon>Evosea</taxon>
        <taxon>Eumycetozoa</taxon>
        <taxon>Dictyostelia</taxon>
        <taxon>Dictyosteliales</taxon>
        <taxon>Dictyosteliaceae</taxon>
        <taxon>Dictyostelium</taxon>
    </lineage>
</organism>
<accession>A0AAN7UAJ6</accession>
<dbReference type="EMBL" id="JAVFKY010000001">
    <property type="protein sequence ID" value="KAK5584035.1"/>
    <property type="molecule type" value="Genomic_DNA"/>
</dbReference>
<reference evidence="2 3" key="1">
    <citation type="submission" date="2023-11" db="EMBL/GenBank/DDBJ databases">
        <title>Dfirmibasis_genome.</title>
        <authorList>
            <person name="Edelbroek B."/>
            <person name="Kjellin J."/>
            <person name="Jerlstrom-Hultqvist J."/>
            <person name="Soderbom F."/>
        </authorList>
    </citation>
    <scope>NUCLEOTIDE SEQUENCE [LARGE SCALE GENOMIC DNA]</scope>
    <source>
        <strain evidence="2 3">TNS-C-14</strain>
    </source>
</reference>
<dbReference type="Proteomes" id="UP001344447">
    <property type="component" value="Unassembled WGS sequence"/>
</dbReference>
<sequence>MVNELIQNKDFSLLKQKMINGEKFLLSKENLVQLLLNCNDKEFYEILYDKGLLFNFNLIEEAIVLDSAEALETMIQVFAGGWANYEENGNDYYTTLLMFAVIRNGVSKHKVTNHIVKKTNKTEHLKVIAILIKKSFDKRYVENLPLIEESIKNVSEIEDEKKNKGSEKLKIKFIHQLALYETLIRKFAVSVTNLISQITWDSGEIGDFGMKMKIIGKKVMTLQTLKLDLESTIKLEKNKRRSISHWDISRYLNTMLSIHFNMNFETAIKQINSCEDIRDIPIIYPKFTQLTKLSVIDRAIFLENRYFSYNRYQELNMKDSMSPLDEKIRISNCNFLTDFFYNSGVSMKIEGQCEIRKLVENKFHIPSKEEIISKLEEDSKIIENEENSANITIHNDIFQLTREEFIKKYIGSKHFSQNIVLKDKIEYEVGQKLREDLSDSALSNLSKVFSTQKKFEISIQSPFFNNFTNNNSPINIKNIQEKLFQAIYGDHLQKQNDLLKELDDEKKLKKEKEKLKKKLENEKKEKTLIGNKIKLEMENKKKLEMLNKAKQELENKMKIQLENKNKQKMLNKKKNEMKQKLIIQVGEEFLKKENERKLSNNNKKNNNNNINNNNIIINSENIDSNNSNINNNVNKESVNNHVKDCITFNTEEENKENRKNYVNLNHEIYNNLNNYYNQETIEYNNDDKYLVQLAETYKFEKEDCYLDPDIQSEIDEKVTSLVDDCDEYEDENFTSQYFFLGVRTN</sequence>
<keyword evidence="3" id="KW-1185">Reference proteome</keyword>
<keyword evidence="1" id="KW-0175">Coiled coil</keyword>
<feature type="coiled-coil region" evidence="1">
    <location>
        <begin position="492"/>
        <end position="576"/>
    </location>
</feature>
<evidence type="ECO:0000313" key="3">
    <source>
        <dbReference type="Proteomes" id="UP001344447"/>
    </source>
</evidence>
<comment type="caution">
    <text evidence="2">The sequence shown here is derived from an EMBL/GenBank/DDBJ whole genome shotgun (WGS) entry which is preliminary data.</text>
</comment>
<evidence type="ECO:0000313" key="2">
    <source>
        <dbReference type="EMBL" id="KAK5584035.1"/>
    </source>
</evidence>
<proteinExistence type="predicted"/>
<name>A0AAN7UAJ6_9MYCE</name>
<dbReference type="AlphaFoldDB" id="A0AAN7UAJ6"/>
<protein>
    <submittedName>
        <fullName evidence="2">Uncharacterized protein</fullName>
    </submittedName>
</protein>
<gene>
    <name evidence="2" type="ORF">RB653_005642</name>
</gene>